<sequence length="178" mass="20178">MVSIGDCRMDRVSSAENTADPLTKPMSQRCGVDNLEDLSIEVSVKEKSTEKRRTTYTQRDDTLLFCQATSEAMVRIQLILKTFEQASGLQINMQKSAVMFSKNMNQRLKEDLARQLGVELVDKHEKYLGLPTVCGRSKRELFYSLKSRVWGRMQSYGAKRLSQAGRLVLIKVIAKAIP</sequence>
<protein>
    <recommendedName>
        <fullName evidence="3">Reverse transcriptase domain-containing protein</fullName>
    </recommendedName>
</protein>
<dbReference type="PANTHER" id="PTHR33116:SF86">
    <property type="entry name" value="REVERSE TRANSCRIPTASE DOMAIN-CONTAINING PROTEIN"/>
    <property type="match status" value="1"/>
</dbReference>
<dbReference type="PANTHER" id="PTHR33116">
    <property type="entry name" value="REVERSE TRANSCRIPTASE ZINC-BINDING DOMAIN-CONTAINING PROTEIN-RELATED-RELATED"/>
    <property type="match status" value="1"/>
</dbReference>
<dbReference type="EMBL" id="JACGWJ010000019">
    <property type="protein sequence ID" value="KAL0345761.1"/>
    <property type="molecule type" value="Genomic_DNA"/>
</dbReference>
<feature type="region of interest" description="Disordered" evidence="1">
    <location>
        <begin position="1"/>
        <end position="25"/>
    </location>
</feature>
<evidence type="ECO:0008006" key="3">
    <source>
        <dbReference type="Google" id="ProtNLM"/>
    </source>
</evidence>
<reference evidence="2" key="1">
    <citation type="submission" date="2020-06" db="EMBL/GenBank/DDBJ databases">
        <authorList>
            <person name="Li T."/>
            <person name="Hu X."/>
            <person name="Zhang T."/>
            <person name="Song X."/>
            <person name="Zhang H."/>
            <person name="Dai N."/>
            <person name="Sheng W."/>
            <person name="Hou X."/>
            <person name="Wei L."/>
        </authorList>
    </citation>
    <scope>NUCLEOTIDE SEQUENCE</scope>
    <source>
        <strain evidence="2">G02</strain>
        <tissue evidence="2">Leaf</tissue>
    </source>
</reference>
<comment type="caution">
    <text evidence="2">The sequence shown here is derived from an EMBL/GenBank/DDBJ whole genome shotgun (WGS) entry which is preliminary data.</text>
</comment>
<proteinExistence type="predicted"/>
<accession>A0AAW2NTC3</accession>
<reference evidence="2" key="2">
    <citation type="journal article" date="2024" name="Plant">
        <title>Genomic evolution and insights into agronomic trait innovations of Sesamum species.</title>
        <authorList>
            <person name="Miao H."/>
            <person name="Wang L."/>
            <person name="Qu L."/>
            <person name="Liu H."/>
            <person name="Sun Y."/>
            <person name="Le M."/>
            <person name="Wang Q."/>
            <person name="Wei S."/>
            <person name="Zheng Y."/>
            <person name="Lin W."/>
            <person name="Duan Y."/>
            <person name="Cao H."/>
            <person name="Xiong S."/>
            <person name="Wang X."/>
            <person name="Wei L."/>
            <person name="Li C."/>
            <person name="Ma Q."/>
            <person name="Ju M."/>
            <person name="Zhao R."/>
            <person name="Li G."/>
            <person name="Mu C."/>
            <person name="Tian Q."/>
            <person name="Mei H."/>
            <person name="Zhang T."/>
            <person name="Gao T."/>
            <person name="Zhang H."/>
        </authorList>
    </citation>
    <scope>NUCLEOTIDE SEQUENCE</scope>
    <source>
        <strain evidence="2">G02</strain>
    </source>
</reference>
<organism evidence="2">
    <name type="scientific">Sesamum radiatum</name>
    <name type="common">Black benniseed</name>
    <dbReference type="NCBI Taxonomy" id="300843"/>
    <lineage>
        <taxon>Eukaryota</taxon>
        <taxon>Viridiplantae</taxon>
        <taxon>Streptophyta</taxon>
        <taxon>Embryophyta</taxon>
        <taxon>Tracheophyta</taxon>
        <taxon>Spermatophyta</taxon>
        <taxon>Magnoliopsida</taxon>
        <taxon>eudicotyledons</taxon>
        <taxon>Gunneridae</taxon>
        <taxon>Pentapetalae</taxon>
        <taxon>asterids</taxon>
        <taxon>lamiids</taxon>
        <taxon>Lamiales</taxon>
        <taxon>Pedaliaceae</taxon>
        <taxon>Sesamum</taxon>
    </lineage>
</organism>
<dbReference type="AlphaFoldDB" id="A0AAW2NTC3"/>
<gene>
    <name evidence="2" type="ORF">Sradi_4407400</name>
</gene>
<evidence type="ECO:0000256" key="1">
    <source>
        <dbReference type="SAM" id="MobiDB-lite"/>
    </source>
</evidence>
<name>A0AAW2NTC3_SESRA</name>
<feature type="non-terminal residue" evidence="2">
    <location>
        <position position="178"/>
    </location>
</feature>
<evidence type="ECO:0000313" key="2">
    <source>
        <dbReference type="EMBL" id="KAL0345761.1"/>
    </source>
</evidence>